<dbReference type="GeneID" id="31365780"/>
<protein>
    <recommendedName>
        <fullName evidence="1">Origin recognition complex subunit 5 C-terminal domain-containing protein</fullName>
    </recommendedName>
</protein>
<dbReference type="InParanoid" id="D3BPZ0"/>
<gene>
    <name evidence="2" type="ORF">PPL_10309</name>
</gene>
<evidence type="ECO:0000259" key="1">
    <source>
        <dbReference type="Pfam" id="PF14630"/>
    </source>
</evidence>
<evidence type="ECO:0000313" key="3">
    <source>
        <dbReference type="Proteomes" id="UP000001396"/>
    </source>
</evidence>
<feature type="domain" description="Origin recognition complex subunit 5 C-terminal" evidence="1">
    <location>
        <begin position="12"/>
        <end position="65"/>
    </location>
</feature>
<organism evidence="2 3">
    <name type="scientific">Heterostelium pallidum (strain ATCC 26659 / Pp 5 / PN500)</name>
    <name type="common">Cellular slime mold</name>
    <name type="synonym">Polysphondylium pallidum</name>
    <dbReference type="NCBI Taxonomy" id="670386"/>
    <lineage>
        <taxon>Eukaryota</taxon>
        <taxon>Amoebozoa</taxon>
        <taxon>Evosea</taxon>
        <taxon>Eumycetozoa</taxon>
        <taxon>Dictyostelia</taxon>
        <taxon>Acytosteliales</taxon>
        <taxon>Acytosteliaceae</taxon>
        <taxon>Heterostelium</taxon>
    </lineage>
</organism>
<accession>D3BPZ0</accession>
<sequence>MFSIFPQLNTTRYNSILFSQIASLVSLRLFDESGTLESIRLRCNVPYQNIKLVCLSINFDIDLYLNSAEFTNA</sequence>
<proteinExistence type="predicted"/>
<dbReference type="InterPro" id="IPR047088">
    <property type="entry name" value="ORC5_C"/>
</dbReference>
<evidence type="ECO:0000313" key="2">
    <source>
        <dbReference type="EMBL" id="EFA76541.1"/>
    </source>
</evidence>
<dbReference type="EMBL" id="ADBJ01000047">
    <property type="protein sequence ID" value="EFA76541.1"/>
    <property type="molecule type" value="Genomic_DNA"/>
</dbReference>
<keyword evidence="3" id="KW-1185">Reference proteome</keyword>
<reference evidence="2 3" key="1">
    <citation type="journal article" date="2011" name="Genome Res.">
        <title>Phylogeny-wide analysis of social amoeba genomes highlights ancient origins for complex intercellular communication.</title>
        <authorList>
            <person name="Heidel A.J."/>
            <person name="Lawal H.M."/>
            <person name="Felder M."/>
            <person name="Schilde C."/>
            <person name="Helps N.R."/>
            <person name="Tunggal B."/>
            <person name="Rivero F."/>
            <person name="John U."/>
            <person name="Schleicher M."/>
            <person name="Eichinger L."/>
            <person name="Platzer M."/>
            <person name="Noegel A.A."/>
            <person name="Schaap P."/>
            <person name="Gloeckner G."/>
        </authorList>
    </citation>
    <scope>NUCLEOTIDE SEQUENCE [LARGE SCALE GENOMIC DNA]</scope>
    <source>
        <strain evidence="3">ATCC 26659 / Pp 5 / PN500</strain>
    </source>
</reference>
<comment type="caution">
    <text evidence="2">The sequence shown here is derived from an EMBL/GenBank/DDBJ whole genome shotgun (WGS) entry which is preliminary data.</text>
</comment>
<dbReference type="RefSeq" id="XP_020428673.1">
    <property type="nucleotide sequence ID" value="XM_020581088.1"/>
</dbReference>
<dbReference type="AlphaFoldDB" id="D3BPZ0"/>
<name>D3BPZ0_HETP5</name>
<dbReference type="Pfam" id="PF14630">
    <property type="entry name" value="ORC5_C"/>
    <property type="match status" value="1"/>
</dbReference>
<dbReference type="Proteomes" id="UP000001396">
    <property type="component" value="Unassembled WGS sequence"/>
</dbReference>